<comment type="similarity">
    <text evidence="2 8">Belongs to the alanine or glycine:cation symporter (AGCS) (TC 2.A.25) family.</text>
</comment>
<proteinExistence type="inferred from homology"/>
<dbReference type="PRINTS" id="PR00175">
    <property type="entry name" value="NAALASMPORT"/>
</dbReference>
<dbReference type="EMBL" id="UGAW01000001">
    <property type="protein sequence ID" value="STG52664.1"/>
    <property type="molecule type" value="Genomic_DNA"/>
</dbReference>
<keyword evidence="6 8" id="KW-1133">Transmembrane helix</keyword>
<dbReference type="NCBIfam" id="TIGR00835">
    <property type="entry name" value="agcS"/>
    <property type="match status" value="1"/>
</dbReference>
<accession>A0A376MRN2</accession>
<evidence type="ECO:0000313" key="10">
    <source>
        <dbReference type="Proteomes" id="UP000254817"/>
    </source>
</evidence>
<feature type="transmembrane region" description="Helical" evidence="8">
    <location>
        <begin position="132"/>
        <end position="160"/>
    </location>
</feature>
<keyword evidence="7 8" id="KW-0472">Membrane</keyword>
<evidence type="ECO:0000256" key="3">
    <source>
        <dbReference type="ARBA" id="ARBA00022448"/>
    </source>
</evidence>
<evidence type="ECO:0000256" key="8">
    <source>
        <dbReference type="RuleBase" id="RU363064"/>
    </source>
</evidence>
<keyword evidence="4" id="KW-1003">Cell membrane</keyword>
<evidence type="ECO:0000256" key="2">
    <source>
        <dbReference type="ARBA" id="ARBA00009261"/>
    </source>
</evidence>
<dbReference type="AlphaFoldDB" id="A0A376MRN2"/>
<dbReference type="PANTHER" id="PTHR30330">
    <property type="entry name" value="AGSS FAMILY TRANSPORTER, SODIUM-ALANINE"/>
    <property type="match status" value="1"/>
</dbReference>
<organism evidence="9 10">
    <name type="scientific">Escherichia coli</name>
    <dbReference type="NCBI Taxonomy" id="562"/>
    <lineage>
        <taxon>Bacteria</taxon>
        <taxon>Pseudomonadati</taxon>
        <taxon>Pseudomonadota</taxon>
        <taxon>Gammaproteobacteria</taxon>
        <taxon>Enterobacterales</taxon>
        <taxon>Enterobacteriaceae</taxon>
        <taxon>Escherichia</taxon>
    </lineage>
</organism>
<dbReference type="Proteomes" id="UP000254817">
    <property type="component" value="Unassembled WGS sequence"/>
</dbReference>
<comment type="subcellular location">
    <subcellularLocation>
        <location evidence="8">Cell inner membrane</location>
        <topology evidence="8">Multi-pass membrane protein</topology>
    </subcellularLocation>
    <subcellularLocation>
        <location evidence="1">Cell membrane</location>
        <topology evidence="1">Multi-pass membrane protein</topology>
    </subcellularLocation>
</comment>
<keyword evidence="8" id="KW-0769">Symport</keyword>
<feature type="transmembrane region" description="Helical" evidence="8">
    <location>
        <begin position="87"/>
        <end position="111"/>
    </location>
</feature>
<dbReference type="GO" id="GO:0005886">
    <property type="term" value="C:plasma membrane"/>
    <property type="evidence" value="ECO:0007669"/>
    <property type="project" value="UniProtKB-SubCell"/>
</dbReference>
<evidence type="ECO:0000256" key="4">
    <source>
        <dbReference type="ARBA" id="ARBA00022475"/>
    </source>
</evidence>
<name>A0A376MRN2_ECOLX</name>
<keyword evidence="5 8" id="KW-0812">Transmembrane</keyword>
<comment type="caution">
    <text evidence="8">Lacks conserved residue(s) required for the propagation of feature annotation.</text>
</comment>
<evidence type="ECO:0000256" key="7">
    <source>
        <dbReference type="ARBA" id="ARBA00023136"/>
    </source>
</evidence>
<keyword evidence="3 8" id="KW-0813">Transport</keyword>
<dbReference type="PANTHER" id="PTHR30330:SF1">
    <property type="entry name" value="AMINO-ACID CARRIER PROTEIN ALST"/>
    <property type="match status" value="1"/>
</dbReference>
<dbReference type="Pfam" id="PF01235">
    <property type="entry name" value="Na_Ala_symp"/>
    <property type="match status" value="1"/>
</dbReference>
<gene>
    <name evidence="9" type="ORF">NCTC11112_03177</name>
</gene>
<protein>
    <submittedName>
        <fullName evidence="9">Putative transport protein</fullName>
    </submittedName>
</protein>
<keyword evidence="8" id="KW-0997">Cell inner membrane</keyword>
<evidence type="ECO:0000256" key="6">
    <source>
        <dbReference type="ARBA" id="ARBA00022989"/>
    </source>
</evidence>
<sequence>MALIWVLTSLVICVMNIGQLPHVIWSIFESAFGWQEAAGGAAGYTLSQAITNGFQRSMFSNEAGMGSTPNAAAAAASWPPHPAAQGIVQMIGIFIDTLVICTASAMLILLAGNGTTYMPLEGIQLIQKAMRVLMGSWGAEFVTLVVILFAFSSIVANYIYAENNLFFLRLNNPKAIWCLRICTFATVIGGTLLSLPLMWQLADIIMACMAITNLTAILLLSPVVHTIASDYLRQRKLGVRPVFDPLRYPDIGRQLSPDAWDDVSQE</sequence>
<dbReference type="GO" id="GO:0005283">
    <property type="term" value="F:amino acid:sodium symporter activity"/>
    <property type="evidence" value="ECO:0007669"/>
    <property type="project" value="InterPro"/>
</dbReference>
<evidence type="ECO:0000256" key="1">
    <source>
        <dbReference type="ARBA" id="ARBA00004651"/>
    </source>
</evidence>
<dbReference type="InterPro" id="IPR001463">
    <property type="entry name" value="Na/Ala_symport"/>
</dbReference>
<feature type="transmembrane region" description="Helical" evidence="8">
    <location>
        <begin position="204"/>
        <end position="228"/>
    </location>
</feature>
<evidence type="ECO:0000256" key="5">
    <source>
        <dbReference type="ARBA" id="ARBA00022692"/>
    </source>
</evidence>
<evidence type="ECO:0000313" key="9">
    <source>
        <dbReference type="EMBL" id="STG52664.1"/>
    </source>
</evidence>
<reference evidence="9 10" key="1">
    <citation type="submission" date="2018-06" db="EMBL/GenBank/DDBJ databases">
        <authorList>
            <consortium name="Pathogen Informatics"/>
            <person name="Doyle S."/>
        </authorList>
    </citation>
    <scope>NUCLEOTIDE SEQUENCE [LARGE SCALE GENOMIC DNA]</scope>
    <source>
        <strain evidence="9 10">NCTC11112</strain>
    </source>
</reference>